<evidence type="ECO:0000313" key="5">
    <source>
        <dbReference type="Proteomes" id="UP000004699"/>
    </source>
</evidence>
<evidence type="ECO:0000313" key="4">
    <source>
        <dbReference type="EMBL" id="EED35773.1"/>
    </source>
</evidence>
<dbReference type="Proteomes" id="UP000004699">
    <property type="component" value="Unassembled WGS sequence"/>
</dbReference>
<evidence type="ECO:0000256" key="1">
    <source>
        <dbReference type="ARBA" id="ARBA00023266"/>
    </source>
</evidence>
<dbReference type="HAMAP" id="MF_01622">
    <property type="entry name" value="tRNA_sel_U_synth"/>
    <property type="match status" value="1"/>
</dbReference>
<protein>
    <recommendedName>
        <fullName evidence="2">tRNA 2-selenouridine synthase</fullName>
        <ecNumber evidence="2">2.9.1.3</ecNumber>
    </recommendedName>
</protein>
<dbReference type="STRING" id="565045.NOR51B_1720"/>
<keyword evidence="2" id="KW-0808">Transferase</keyword>
<dbReference type="HOGENOM" id="CLU_043456_1_0_6"/>
<dbReference type="SUPFAM" id="SSF52821">
    <property type="entry name" value="Rhodanese/Cell cycle control phosphatase"/>
    <property type="match status" value="1"/>
</dbReference>
<feature type="domain" description="Rhodanese" evidence="3">
    <location>
        <begin position="15"/>
        <end position="135"/>
    </location>
</feature>
<feature type="active site" description="S-selanylcysteine intermediate" evidence="2">
    <location>
        <position position="98"/>
    </location>
</feature>
<dbReference type="eggNOG" id="COG2603">
    <property type="taxonomic scope" value="Bacteria"/>
</dbReference>
<evidence type="ECO:0000256" key="2">
    <source>
        <dbReference type="HAMAP-Rule" id="MF_01622"/>
    </source>
</evidence>
<comment type="function">
    <text evidence="2">Involved in the post-transcriptional modification of the uridine at the wobble position (U34) of tRNA(Lys), tRNA(Glu) and tRNA(Gln). Catalyzes the conversion of 2-thiouridine (S2U-RNA) to 2-selenouridine (Se2U-RNA). Acts in a two-step process involving geranylation of 2-thiouridine (S2U) to S-geranyl-2-thiouridine (geS2U) and subsequent selenation of the latter derivative to 2-selenouridine (Se2U) in the tRNA chain.</text>
</comment>
<dbReference type="PANTHER" id="PTHR30401:SF0">
    <property type="entry name" value="TRNA 2-SELENOURIDINE SYNTHASE"/>
    <property type="match status" value="1"/>
</dbReference>
<evidence type="ECO:0000259" key="3">
    <source>
        <dbReference type="PROSITE" id="PS50206"/>
    </source>
</evidence>
<dbReference type="NCBIfam" id="TIGR03167">
    <property type="entry name" value="tRNA_sel_U_synt"/>
    <property type="match status" value="1"/>
</dbReference>
<accession>B8KYB3</accession>
<proteinExistence type="inferred from homology"/>
<dbReference type="PANTHER" id="PTHR30401">
    <property type="entry name" value="TRNA 2-SELENOURIDINE SYNTHASE"/>
    <property type="match status" value="1"/>
</dbReference>
<dbReference type="InterPro" id="IPR058840">
    <property type="entry name" value="AAA_SelU"/>
</dbReference>
<dbReference type="OrthoDB" id="9808735at2"/>
<dbReference type="Gene3D" id="3.40.250.10">
    <property type="entry name" value="Rhodanese-like domain"/>
    <property type="match status" value="1"/>
</dbReference>
<dbReference type="NCBIfam" id="NF008750">
    <property type="entry name" value="PRK11784.1-2"/>
    <property type="match status" value="1"/>
</dbReference>
<comment type="similarity">
    <text evidence="2">Belongs to the SelU family.</text>
</comment>
<name>B8KYB3_9GAMM</name>
<dbReference type="GO" id="GO:0016765">
    <property type="term" value="F:transferase activity, transferring alkyl or aryl (other than methyl) groups"/>
    <property type="evidence" value="ECO:0007669"/>
    <property type="project" value="UniProtKB-UniRule"/>
</dbReference>
<dbReference type="AlphaFoldDB" id="B8KYB3"/>
<dbReference type="InterPro" id="IPR036873">
    <property type="entry name" value="Rhodanese-like_dom_sf"/>
</dbReference>
<comment type="catalytic activity">
    <reaction evidence="2">
        <text>5-methylaminomethyl-2-thiouridine(34) in tRNA + (2E)-geranyl diphosphate = 5-methylaminomethyl-S-(2E)-geranyl-thiouridine(34) in tRNA + diphosphate</text>
        <dbReference type="Rhea" id="RHEA:14085"/>
        <dbReference type="Rhea" id="RHEA-COMP:10195"/>
        <dbReference type="Rhea" id="RHEA-COMP:14654"/>
        <dbReference type="ChEBI" id="CHEBI:33019"/>
        <dbReference type="ChEBI" id="CHEBI:58057"/>
        <dbReference type="ChEBI" id="CHEBI:74455"/>
        <dbReference type="ChEBI" id="CHEBI:140632"/>
    </reaction>
</comment>
<comment type="catalytic activity">
    <reaction evidence="2">
        <text>5-methylaminomethyl-S-(2E)-geranyl-thiouridine(34) in tRNA + selenophosphate + H(+) = 5-methylaminomethyl-2-(Se-phospho)selenouridine(34) in tRNA + (2E)-thiogeraniol</text>
        <dbReference type="Rhea" id="RHEA:60172"/>
        <dbReference type="Rhea" id="RHEA-COMP:14654"/>
        <dbReference type="Rhea" id="RHEA-COMP:15523"/>
        <dbReference type="ChEBI" id="CHEBI:15378"/>
        <dbReference type="ChEBI" id="CHEBI:16144"/>
        <dbReference type="ChEBI" id="CHEBI:140632"/>
        <dbReference type="ChEBI" id="CHEBI:143702"/>
        <dbReference type="ChEBI" id="CHEBI:143703"/>
    </reaction>
</comment>
<dbReference type="InterPro" id="IPR017582">
    <property type="entry name" value="SelU"/>
</dbReference>
<dbReference type="CDD" id="cd01520">
    <property type="entry name" value="RHOD_YbbB"/>
    <property type="match status" value="1"/>
</dbReference>
<dbReference type="EC" id="2.9.1.3" evidence="2"/>
<dbReference type="RefSeq" id="WP_009020519.1">
    <property type="nucleotide sequence ID" value="NZ_DS999411.1"/>
</dbReference>
<dbReference type="NCBIfam" id="NF008751">
    <property type="entry name" value="PRK11784.1-3"/>
    <property type="match status" value="1"/>
</dbReference>
<dbReference type="SMART" id="SM00450">
    <property type="entry name" value="RHOD"/>
    <property type="match status" value="1"/>
</dbReference>
<dbReference type="Pfam" id="PF26341">
    <property type="entry name" value="AAA_SelU"/>
    <property type="match status" value="1"/>
</dbReference>
<dbReference type="PROSITE" id="PS50206">
    <property type="entry name" value="RHODANESE_3"/>
    <property type="match status" value="1"/>
</dbReference>
<keyword evidence="5" id="KW-1185">Reference proteome</keyword>
<comment type="catalytic activity">
    <reaction evidence="2">
        <text>5-methylaminomethyl-2-(Se-phospho)selenouridine(34) in tRNA + H2O = 5-methylaminomethyl-2-selenouridine(34) in tRNA + phosphate</text>
        <dbReference type="Rhea" id="RHEA:60176"/>
        <dbReference type="Rhea" id="RHEA-COMP:10196"/>
        <dbReference type="Rhea" id="RHEA-COMP:15523"/>
        <dbReference type="ChEBI" id="CHEBI:15377"/>
        <dbReference type="ChEBI" id="CHEBI:43474"/>
        <dbReference type="ChEBI" id="CHEBI:82743"/>
        <dbReference type="ChEBI" id="CHEBI:143702"/>
    </reaction>
</comment>
<comment type="subunit">
    <text evidence="2">Monomer.</text>
</comment>
<keyword evidence="1 2" id="KW-0711">Selenium</keyword>
<dbReference type="GO" id="GO:0002098">
    <property type="term" value="P:tRNA wobble uridine modification"/>
    <property type="evidence" value="ECO:0007669"/>
    <property type="project" value="UniProtKB-UniRule"/>
</dbReference>
<dbReference type="GO" id="GO:0043828">
    <property type="term" value="F:tRNA 2-selenouridine synthase activity"/>
    <property type="evidence" value="ECO:0007669"/>
    <property type="project" value="UniProtKB-EC"/>
</dbReference>
<reference evidence="5" key="1">
    <citation type="journal article" date="2013" name="BMC Microbiol.">
        <title>Taxonomy and evolution of bacteriochlorophyll a-containing members of the OM60/NOR5 clade of marine gammaproteobacteria: description of Luminiphilus syltensis gen. nov., sp. nov., reclassification of Haliea rubra as Pseudohaliea rubra gen. nov., comb. nov., and emendation of Chromatocurvus halotolerans.</title>
        <authorList>
            <person name="Spring S."/>
            <person name="Riedel T."/>
            <person name="Sproer C."/>
            <person name="Yan S."/>
            <person name="Harder J."/>
            <person name="Fuchs B.M."/>
        </authorList>
    </citation>
    <scope>NUCLEOTIDE SEQUENCE [LARGE SCALE GENOMIC DNA]</scope>
    <source>
        <strain evidence="5">NOR51-B</strain>
    </source>
</reference>
<comment type="catalytic activity">
    <reaction evidence="2">
        <text>5-methylaminomethyl-2-thiouridine(34) in tRNA + selenophosphate + (2E)-geranyl diphosphate + H2O + H(+) = 5-methylaminomethyl-2-selenouridine(34) in tRNA + (2E)-thiogeraniol + phosphate + diphosphate</text>
        <dbReference type="Rhea" id="RHEA:42716"/>
        <dbReference type="Rhea" id="RHEA-COMP:10195"/>
        <dbReference type="Rhea" id="RHEA-COMP:10196"/>
        <dbReference type="ChEBI" id="CHEBI:15377"/>
        <dbReference type="ChEBI" id="CHEBI:15378"/>
        <dbReference type="ChEBI" id="CHEBI:16144"/>
        <dbReference type="ChEBI" id="CHEBI:33019"/>
        <dbReference type="ChEBI" id="CHEBI:43474"/>
        <dbReference type="ChEBI" id="CHEBI:58057"/>
        <dbReference type="ChEBI" id="CHEBI:74455"/>
        <dbReference type="ChEBI" id="CHEBI:82743"/>
        <dbReference type="ChEBI" id="CHEBI:143703"/>
        <dbReference type="EC" id="2.9.1.3"/>
    </reaction>
</comment>
<dbReference type="EMBL" id="DS999411">
    <property type="protein sequence ID" value="EED35773.1"/>
    <property type="molecule type" value="Genomic_DNA"/>
</dbReference>
<organism evidence="4 5">
    <name type="scientific">Luminiphilus syltensis NOR5-1B</name>
    <dbReference type="NCBI Taxonomy" id="565045"/>
    <lineage>
        <taxon>Bacteria</taxon>
        <taxon>Pseudomonadati</taxon>
        <taxon>Pseudomonadota</taxon>
        <taxon>Gammaproteobacteria</taxon>
        <taxon>Cellvibrionales</taxon>
        <taxon>Halieaceae</taxon>
        <taxon>Luminiphilus</taxon>
    </lineage>
</organism>
<dbReference type="InterPro" id="IPR001763">
    <property type="entry name" value="Rhodanese-like_dom"/>
</dbReference>
<gene>
    <name evidence="4" type="primary">ybbB</name>
    <name evidence="2" type="synonym">selU</name>
    <name evidence="4" type="ORF">NOR51B_1720</name>
</gene>
<sequence>MTDIDITPSDFRDLLLEGRPLIDTRAPCEFAKGSPPSAINLPLMDDSERAAVGLCYKQEGPDAAIALGHRLVSGERRAARIDAWKAFAEKHPNGALFCFRGGMRSQIVQQWMAEAGVDYPRIEGGYKALRRWSIEQIERIAASADILLIAGRTGSGKTEFINHAFKGEPIPGSVDLEGLAHHRGSAFGKLPGGQPAQITFELAVAIALVGAEHHRPIILEDESRLIGRCALPPVLQEAMARAPVMVLDSSLEARIEHSYHNYIVDNLAAFEQLSGDPVQAWTAFSTQLIDAIKAIRKRLGGVQYDRLSQMIQNALDHHQRGDPTHHRLWIGELLTHYYDPMYNYQLEKKGGRVIFTGDYNALAARLC</sequence>